<keyword evidence="2" id="KW-0902">Two-component regulatory system</keyword>
<dbReference type="HOGENOM" id="CLU_000445_69_9_2"/>
<dbReference type="OrthoDB" id="2830at2157"/>
<evidence type="ECO:0000313" key="6">
    <source>
        <dbReference type="EMBL" id="ADD04714.1"/>
    </source>
</evidence>
<keyword evidence="1 4" id="KW-0597">Phosphoprotein</keyword>
<dbReference type="EMBL" id="CP001932">
    <property type="protein sequence ID" value="ADD04714.1"/>
    <property type="molecule type" value="Genomic_DNA"/>
</dbReference>
<dbReference type="GO" id="GO:0000156">
    <property type="term" value="F:phosphorelay response regulator activity"/>
    <property type="evidence" value="ECO:0007669"/>
    <property type="project" value="TreeGrafter"/>
</dbReference>
<dbReference type="SUPFAM" id="SSF52172">
    <property type="entry name" value="CheY-like"/>
    <property type="match status" value="1"/>
</dbReference>
<dbReference type="EMBL" id="AOHS01000056">
    <property type="protein sequence ID" value="ELY25370.1"/>
    <property type="molecule type" value="Genomic_DNA"/>
</dbReference>
<dbReference type="PATRIC" id="fig|547559.17.peg.3580"/>
<dbReference type="GO" id="GO:0032993">
    <property type="term" value="C:protein-DNA complex"/>
    <property type="evidence" value="ECO:0007669"/>
    <property type="project" value="TreeGrafter"/>
</dbReference>
<evidence type="ECO:0000256" key="2">
    <source>
        <dbReference type="ARBA" id="ARBA00023012"/>
    </source>
</evidence>
<evidence type="ECO:0000256" key="1">
    <source>
        <dbReference type="ARBA" id="ARBA00022553"/>
    </source>
</evidence>
<dbReference type="RefSeq" id="WP_004216997.1">
    <property type="nucleotide sequence ID" value="NC_013922.1"/>
</dbReference>
<dbReference type="CDD" id="cd17574">
    <property type="entry name" value="REC_OmpR"/>
    <property type="match status" value="1"/>
</dbReference>
<evidence type="ECO:0000313" key="8">
    <source>
        <dbReference type="Proteomes" id="UP000001879"/>
    </source>
</evidence>
<evidence type="ECO:0000259" key="5">
    <source>
        <dbReference type="PROSITE" id="PS50110"/>
    </source>
</evidence>
<dbReference type="Proteomes" id="UP000011543">
    <property type="component" value="Unassembled WGS sequence"/>
</dbReference>
<dbReference type="Gene3D" id="3.40.50.2300">
    <property type="match status" value="1"/>
</dbReference>
<dbReference type="InterPro" id="IPR001789">
    <property type="entry name" value="Sig_transdc_resp-reg_receiver"/>
</dbReference>
<keyword evidence="3" id="KW-0238">DNA-binding</keyword>
<dbReference type="InterPro" id="IPR011006">
    <property type="entry name" value="CheY-like_superfamily"/>
</dbReference>
<dbReference type="InterPro" id="IPR039420">
    <property type="entry name" value="WalR-like"/>
</dbReference>
<gene>
    <name evidence="6" type="ordered locus">Nmag_1130</name>
    <name evidence="7" type="ORF">C500_18171</name>
</gene>
<feature type="domain" description="Response regulatory" evidence="5">
    <location>
        <begin position="2"/>
        <end position="120"/>
    </location>
</feature>
<sequence length="121" mass="13844">MQVLVAEDDEHINEMLVYRLETAGYDVISFQNGDECWEYLKDTDEPPDALLLDVMMPGMDGFDVLRRLREYDFDPEPAVIIVSGRGLEQDVLTGFDLGVDDYVTKPFSPSEVVARLRRILQ</sequence>
<dbReference type="AlphaFoldDB" id="D3SRK9"/>
<reference evidence="6 8" key="2">
    <citation type="journal article" date="2012" name="BMC Genomics">
        <title>A comparative genomics perspective on the genetic content of the alkaliphilic haloarchaeon Natrialba magadii ATCC 43099T.</title>
        <authorList>
            <person name="Siddaramappa S."/>
            <person name="Challacombe J.F."/>
            <person name="Decastro R.E."/>
            <person name="Pfeiffer F."/>
            <person name="Sastre D.E."/>
            <person name="Gimenez M.I."/>
            <person name="Paggi R.A."/>
            <person name="Detter J.C."/>
            <person name="Davenport K.W."/>
            <person name="Goodwin L.A."/>
            <person name="Kyrpides N."/>
            <person name="Tapia R."/>
            <person name="Pitluck S."/>
            <person name="Lucas S."/>
            <person name="Woyke T."/>
            <person name="Maupin-Furlow J.A."/>
        </authorList>
    </citation>
    <scope>NUCLEOTIDE SEQUENCE [LARGE SCALE GENOMIC DNA]</scope>
    <source>
        <strain evidence="6">ATCC 43099</strain>
        <strain evidence="8">ATCC 43099 / DSM 3394 / CCM 3739 / CIP 104546 / IAM 13178 / JCM 8861 / NBRC 102185 / NCIMB 2190 / MS3</strain>
    </source>
</reference>
<name>D3SRK9_NATMM</name>
<dbReference type="eggNOG" id="arCOG02595">
    <property type="taxonomic scope" value="Archaea"/>
</dbReference>
<dbReference type="PANTHER" id="PTHR48111">
    <property type="entry name" value="REGULATOR OF RPOS"/>
    <property type="match status" value="1"/>
</dbReference>
<proteinExistence type="predicted"/>
<dbReference type="GO" id="GO:0006355">
    <property type="term" value="P:regulation of DNA-templated transcription"/>
    <property type="evidence" value="ECO:0007669"/>
    <property type="project" value="TreeGrafter"/>
</dbReference>
<evidence type="ECO:0000256" key="4">
    <source>
        <dbReference type="PROSITE-ProRule" id="PRU00169"/>
    </source>
</evidence>
<dbReference type="GeneID" id="8823961"/>
<reference evidence="8" key="1">
    <citation type="submission" date="2010-02" db="EMBL/GenBank/DDBJ databases">
        <title>Complete sequence of chromosome of Natrialba magadii ATCC 43099.</title>
        <authorList>
            <consortium name="US DOE Joint Genome Institute"/>
            <person name="Lucas S."/>
            <person name="Copeland A."/>
            <person name="Lapidus A."/>
            <person name="Cheng J.-F."/>
            <person name="Bruce D."/>
            <person name="Goodwin L."/>
            <person name="Pitluck S."/>
            <person name="Davenport K."/>
            <person name="Saunders E."/>
            <person name="Detter J.C."/>
            <person name="Han C."/>
            <person name="Tapia R."/>
            <person name="Land M."/>
            <person name="Hauser L."/>
            <person name="Kyrpides N."/>
            <person name="Mikhailova N."/>
            <person name="De Castro R.E."/>
            <person name="Maupin-Furlow J.A."/>
            <person name="Woyke T."/>
        </authorList>
    </citation>
    <scope>NUCLEOTIDE SEQUENCE [LARGE SCALE GENOMIC DNA]</scope>
    <source>
        <strain evidence="8">ATCC 43099 / DSM 3394 / CCM 3739 / CIP 104546 / IAM 13178 / JCM 8861 / NBRC 102185 / NCIMB 2190 / MS3</strain>
    </source>
</reference>
<organism evidence="6 8">
    <name type="scientific">Natrialba magadii (strain ATCC 43099 / DSM 3394 / CCM 3739 / CIP 104546 / IAM 13178 / JCM 8861 / NBRC 102185 / NCIMB 2190 / MS3)</name>
    <name type="common">Natronobacterium magadii</name>
    <dbReference type="NCBI Taxonomy" id="547559"/>
    <lineage>
        <taxon>Archaea</taxon>
        <taxon>Methanobacteriati</taxon>
        <taxon>Methanobacteriota</taxon>
        <taxon>Stenosarchaea group</taxon>
        <taxon>Halobacteria</taxon>
        <taxon>Halobacteriales</taxon>
        <taxon>Natrialbaceae</taxon>
        <taxon>Natrialba</taxon>
    </lineage>
</organism>
<dbReference type="Pfam" id="PF00072">
    <property type="entry name" value="Response_reg"/>
    <property type="match status" value="1"/>
</dbReference>
<feature type="modified residue" description="4-aspartylphosphate" evidence="4">
    <location>
        <position position="53"/>
    </location>
</feature>
<reference evidence="7 9" key="3">
    <citation type="journal article" date="2014" name="PLoS Genet.">
        <title>Phylogenetically driven sequencing of extremely halophilic archaea reveals strategies for static and dynamic osmo-response.</title>
        <authorList>
            <person name="Becker E.A."/>
            <person name="Seitzer P.M."/>
            <person name="Tritt A."/>
            <person name="Larsen D."/>
            <person name="Krusor M."/>
            <person name="Yao A.I."/>
            <person name="Wu D."/>
            <person name="Madern D."/>
            <person name="Eisen J.A."/>
            <person name="Darling A.E."/>
            <person name="Facciotti M.T."/>
        </authorList>
    </citation>
    <scope>NUCLEOTIDE SEQUENCE [LARGE SCALE GENOMIC DNA]</scope>
    <source>
        <strain evidence="9">ATCC 43099 / DSM 3394 / CCM 3739 / CIP 104546 / IAM 13178 / JCM 8861 / NBRC 102185 / NCIMB 2190 / MS3</strain>
        <strain evidence="7">MS-3</strain>
    </source>
</reference>
<protein>
    <submittedName>
        <fullName evidence="6">Receiver box response regulator</fullName>
    </submittedName>
    <submittedName>
        <fullName evidence="7">Response regulator receiver protein</fullName>
    </submittedName>
</protein>
<dbReference type="SMART" id="SM00448">
    <property type="entry name" value="REC"/>
    <property type="match status" value="1"/>
</dbReference>
<evidence type="ECO:0000313" key="7">
    <source>
        <dbReference type="EMBL" id="ELY25370.1"/>
    </source>
</evidence>
<dbReference type="PANTHER" id="PTHR48111:SF40">
    <property type="entry name" value="PHOSPHATE REGULON TRANSCRIPTIONAL REGULATORY PROTEIN PHOB"/>
    <property type="match status" value="1"/>
</dbReference>
<dbReference type="GO" id="GO:0000976">
    <property type="term" value="F:transcription cis-regulatory region binding"/>
    <property type="evidence" value="ECO:0007669"/>
    <property type="project" value="TreeGrafter"/>
</dbReference>
<dbReference type="GO" id="GO:0005829">
    <property type="term" value="C:cytosol"/>
    <property type="evidence" value="ECO:0007669"/>
    <property type="project" value="TreeGrafter"/>
</dbReference>
<dbReference type="Proteomes" id="UP000001879">
    <property type="component" value="Chromosome"/>
</dbReference>
<dbReference type="STRING" id="547559.Nmag_1130"/>
<dbReference type="PROSITE" id="PS50110">
    <property type="entry name" value="RESPONSE_REGULATORY"/>
    <property type="match status" value="1"/>
</dbReference>
<dbReference type="PaxDb" id="547559-Nmag_1130"/>
<evidence type="ECO:0000256" key="3">
    <source>
        <dbReference type="ARBA" id="ARBA00023125"/>
    </source>
</evidence>
<dbReference type="KEGG" id="nmg:Nmag_1130"/>
<evidence type="ECO:0000313" key="9">
    <source>
        <dbReference type="Proteomes" id="UP000011543"/>
    </source>
</evidence>
<reference evidence="6" key="4">
    <citation type="submission" date="2016-09" db="EMBL/GenBank/DDBJ databases">
        <authorList>
            <person name="Pfeiffer F."/>
        </authorList>
    </citation>
    <scope>NUCLEOTIDE SEQUENCE</scope>
    <source>
        <strain evidence="6">ATCC 43099</strain>
    </source>
</reference>
<keyword evidence="8" id="KW-1185">Reference proteome</keyword>
<accession>D3SRK9</accession>